<dbReference type="Pfam" id="PF00353">
    <property type="entry name" value="HemolysinCabind"/>
    <property type="match status" value="2"/>
</dbReference>
<dbReference type="PRINTS" id="PR00313">
    <property type="entry name" value="CABNDNGRPT"/>
</dbReference>
<dbReference type="AlphaFoldDB" id="A0A2M8J389"/>
<evidence type="ECO:0000256" key="3">
    <source>
        <dbReference type="SAM" id="MobiDB-lite"/>
    </source>
</evidence>
<dbReference type="PANTHER" id="PTHR38340">
    <property type="entry name" value="S-LAYER PROTEIN"/>
    <property type="match status" value="1"/>
</dbReference>
<dbReference type="PROSITE" id="PS00330">
    <property type="entry name" value="HEMOLYSIN_CALCIUM"/>
    <property type="match status" value="5"/>
</dbReference>
<evidence type="ECO:0000313" key="4">
    <source>
        <dbReference type="EMBL" id="PJE37242.1"/>
    </source>
</evidence>
<organism evidence="4 5">
    <name type="scientific">Pseudooceanicola lipolyticus</name>
    <dbReference type="NCBI Taxonomy" id="2029104"/>
    <lineage>
        <taxon>Bacteria</taxon>
        <taxon>Pseudomonadati</taxon>
        <taxon>Pseudomonadota</taxon>
        <taxon>Alphaproteobacteria</taxon>
        <taxon>Rhodobacterales</taxon>
        <taxon>Paracoccaceae</taxon>
        <taxon>Pseudooceanicola</taxon>
    </lineage>
</organism>
<dbReference type="Proteomes" id="UP000231553">
    <property type="component" value="Unassembled WGS sequence"/>
</dbReference>
<evidence type="ECO:0008006" key="6">
    <source>
        <dbReference type="Google" id="ProtNLM"/>
    </source>
</evidence>
<comment type="subcellular location">
    <subcellularLocation>
        <location evidence="1">Secreted</location>
    </subcellularLocation>
</comment>
<dbReference type="OrthoDB" id="7801966at2"/>
<proteinExistence type="predicted"/>
<dbReference type="InterPro" id="IPR011049">
    <property type="entry name" value="Serralysin-like_metalloprot_C"/>
</dbReference>
<accession>A0A2M8J389</accession>
<comment type="caution">
    <text evidence="4">The sequence shown here is derived from an EMBL/GenBank/DDBJ whole genome shotgun (WGS) entry which is preliminary data.</text>
</comment>
<dbReference type="GO" id="GO:0005509">
    <property type="term" value="F:calcium ion binding"/>
    <property type="evidence" value="ECO:0007669"/>
    <property type="project" value="InterPro"/>
</dbReference>
<dbReference type="InterPro" id="IPR001343">
    <property type="entry name" value="Hemolysn_Ca-bd"/>
</dbReference>
<feature type="compositionally biased region" description="Gly residues" evidence="3">
    <location>
        <begin position="103"/>
        <end position="132"/>
    </location>
</feature>
<dbReference type="Gene3D" id="2.150.10.10">
    <property type="entry name" value="Serralysin-like metalloprotease, C-terminal"/>
    <property type="match status" value="2"/>
</dbReference>
<evidence type="ECO:0000313" key="5">
    <source>
        <dbReference type="Proteomes" id="UP000231553"/>
    </source>
</evidence>
<name>A0A2M8J389_9RHOB</name>
<evidence type="ECO:0000256" key="2">
    <source>
        <dbReference type="ARBA" id="ARBA00022525"/>
    </source>
</evidence>
<keyword evidence="5" id="KW-1185">Reference proteome</keyword>
<dbReference type="SUPFAM" id="SSF51120">
    <property type="entry name" value="beta-Roll"/>
    <property type="match status" value="1"/>
</dbReference>
<evidence type="ECO:0000256" key="1">
    <source>
        <dbReference type="ARBA" id="ARBA00004613"/>
    </source>
</evidence>
<keyword evidence="2" id="KW-0964">Secreted</keyword>
<gene>
    <name evidence="4" type="ORF">CVM52_07960</name>
</gene>
<dbReference type="EMBL" id="PGTB01000019">
    <property type="protein sequence ID" value="PJE37242.1"/>
    <property type="molecule type" value="Genomic_DNA"/>
</dbReference>
<dbReference type="InterPro" id="IPR018511">
    <property type="entry name" value="Hemolysin-typ_Ca-bd_CS"/>
</dbReference>
<feature type="region of interest" description="Disordered" evidence="3">
    <location>
        <begin position="86"/>
        <end position="135"/>
    </location>
</feature>
<dbReference type="GO" id="GO:0005576">
    <property type="term" value="C:extracellular region"/>
    <property type="evidence" value="ECO:0007669"/>
    <property type="project" value="UniProtKB-SubCell"/>
</dbReference>
<reference evidence="4 5" key="1">
    <citation type="journal article" date="2018" name="Int. J. Syst. Evol. Microbiol.">
        <title>Pseudooceanicola lipolyticus sp. nov., a marine alphaproteobacterium, reclassification of Oceanicola flagellatus as Pseudooceanicola flagellatus comb. nov. and emended description of the genus Pseudooceanicola.</title>
        <authorList>
            <person name="Huang M.-M."/>
            <person name="Guo L.-L."/>
            <person name="Wu Y.-H."/>
            <person name="Lai Q.-L."/>
            <person name="Shao Z.-Z."/>
            <person name="Wang C.-S."/>
            <person name="Wu M."/>
            <person name="Xu X.-W."/>
        </authorList>
    </citation>
    <scope>NUCLEOTIDE SEQUENCE [LARGE SCALE GENOMIC DNA]</scope>
    <source>
        <strain evidence="4 5">157</strain>
    </source>
</reference>
<dbReference type="InterPro" id="IPR050557">
    <property type="entry name" value="RTX_toxin/Mannuronan_C5-epim"/>
</dbReference>
<sequence length="251" mass="24854">MASTSDAGDQANPALTELADGRIALAYTDLSDTGTAGAATPLRLSFFEVTGGTAKLFGTAGDDVLAGVGGNDRILGGDGDDTIRGRNGNDRLFGEDGNDQLLGGNGKDALRGGGGNDTLLGGSGHDGLGGGAGRDRLEGGAGRDILGGGAGNDRLIGGAGDDWLKGGAGNDLMKGGGGSDTFHFVRGRSGTDTVQDFDAAEDILSINLRGGKAAQVEVEASGGDTVVSFGSASVTLQDVTLAKADIDFLFS</sequence>
<dbReference type="PANTHER" id="PTHR38340:SF1">
    <property type="entry name" value="S-LAYER PROTEIN"/>
    <property type="match status" value="1"/>
</dbReference>
<protein>
    <recommendedName>
        <fullName evidence="6">Calcium-binding protein</fullName>
    </recommendedName>
</protein>